<proteinExistence type="predicted"/>
<feature type="compositionally biased region" description="Low complexity" evidence="1">
    <location>
        <begin position="100"/>
        <end position="111"/>
    </location>
</feature>
<dbReference type="EMBL" id="JAPDDS010000007">
    <property type="protein sequence ID" value="MCW1885791.1"/>
    <property type="molecule type" value="Genomic_DNA"/>
</dbReference>
<organism evidence="2 3">
    <name type="scientific">Luteolibacter flavescens</name>
    <dbReference type="NCBI Taxonomy" id="1859460"/>
    <lineage>
        <taxon>Bacteria</taxon>
        <taxon>Pseudomonadati</taxon>
        <taxon>Verrucomicrobiota</taxon>
        <taxon>Verrucomicrobiia</taxon>
        <taxon>Verrucomicrobiales</taxon>
        <taxon>Verrucomicrobiaceae</taxon>
        <taxon>Luteolibacter</taxon>
    </lineage>
</organism>
<evidence type="ECO:0000256" key="1">
    <source>
        <dbReference type="SAM" id="MobiDB-lite"/>
    </source>
</evidence>
<keyword evidence="3" id="KW-1185">Reference proteome</keyword>
<dbReference type="Proteomes" id="UP001207930">
    <property type="component" value="Unassembled WGS sequence"/>
</dbReference>
<feature type="region of interest" description="Disordered" evidence="1">
    <location>
        <begin position="88"/>
        <end position="128"/>
    </location>
</feature>
<accession>A0ABT3FQC5</accession>
<protein>
    <submittedName>
        <fullName evidence="2">DUF3127 domain-containing protein</fullName>
    </submittedName>
</protein>
<dbReference type="Pfam" id="PF11325">
    <property type="entry name" value="DUF3127"/>
    <property type="match status" value="1"/>
</dbReference>
<name>A0ABT3FQC5_9BACT</name>
<evidence type="ECO:0000313" key="2">
    <source>
        <dbReference type="EMBL" id="MCW1885791.1"/>
    </source>
</evidence>
<dbReference type="InterPro" id="IPR021474">
    <property type="entry name" value="DUF3127"/>
</dbReference>
<comment type="caution">
    <text evidence="2">The sequence shown here is derived from an EMBL/GenBank/DDBJ whole genome shotgun (WGS) entry which is preliminary data.</text>
</comment>
<dbReference type="RefSeq" id="WP_264501748.1">
    <property type="nucleotide sequence ID" value="NZ_JAPDDS010000007.1"/>
</dbReference>
<reference evidence="2 3" key="1">
    <citation type="submission" date="2022-10" db="EMBL/GenBank/DDBJ databases">
        <title>Luteolibacter flavescens strain MCCC 1K03193, whole genome shotgun sequencing project.</title>
        <authorList>
            <person name="Zhao G."/>
            <person name="Shen L."/>
        </authorList>
    </citation>
    <scope>NUCLEOTIDE SEQUENCE [LARGE SCALE GENOMIC DNA]</scope>
    <source>
        <strain evidence="2 3">MCCC 1K03193</strain>
    </source>
</reference>
<feature type="compositionally biased region" description="Acidic residues" evidence="1">
    <location>
        <begin position="116"/>
        <end position="128"/>
    </location>
</feature>
<gene>
    <name evidence="2" type="ORF">OKA04_13710</name>
</gene>
<evidence type="ECO:0000313" key="3">
    <source>
        <dbReference type="Proteomes" id="UP001207930"/>
    </source>
</evidence>
<sequence>MAQTFELEGTLKHLFDTQTFASGFAKREFVVEVPDGKYPQMLKFECVKDKISMLDGVSVGDAVKVAFDIRGSEYKERFYVNLNAWKLTKAGGSGGDDYDSGSSSGNRRNSSLDAQFDNEPDMSDDIPF</sequence>